<name>A0ACB8C471_DERSI</name>
<sequence>MRSLKRSCGAAADLPERLHGTRSPSVQVGSQWALHFGFHTSVLGSHDCGPAKRSTKQGVTSKTCLFTKTRRSLVRIDAFGMPSAFTFELLSSGQVADEGHQGKGQELGQRCRSHDDTPANRRAEKRVGGTQGVVNSLPKRALEHKEEKHSLILAVV</sequence>
<accession>A0ACB8C471</accession>
<dbReference type="Proteomes" id="UP000821865">
    <property type="component" value="Chromosome 9"/>
</dbReference>
<evidence type="ECO:0000313" key="1">
    <source>
        <dbReference type="EMBL" id="KAH7933643.1"/>
    </source>
</evidence>
<proteinExistence type="predicted"/>
<protein>
    <submittedName>
        <fullName evidence="1">Uncharacterized protein</fullName>
    </submittedName>
</protein>
<organism evidence="1 2">
    <name type="scientific">Dermacentor silvarum</name>
    <name type="common">Tick</name>
    <dbReference type="NCBI Taxonomy" id="543639"/>
    <lineage>
        <taxon>Eukaryota</taxon>
        <taxon>Metazoa</taxon>
        <taxon>Ecdysozoa</taxon>
        <taxon>Arthropoda</taxon>
        <taxon>Chelicerata</taxon>
        <taxon>Arachnida</taxon>
        <taxon>Acari</taxon>
        <taxon>Parasitiformes</taxon>
        <taxon>Ixodida</taxon>
        <taxon>Ixodoidea</taxon>
        <taxon>Ixodidae</taxon>
        <taxon>Rhipicephalinae</taxon>
        <taxon>Dermacentor</taxon>
    </lineage>
</organism>
<keyword evidence="2" id="KW-1185">Reference proteome</keyword>
<gene>
    <name evidence="1" type="ORF">HPB49_014716</name>
</gene>
<comment type="caution">
    <text evidence="1">The sequence shown here is derived from an EMBL/GenBank/DDBJ whole genome shotgun (WGS) entry which is preliminary data.</text>
</comment>
<dbReference type="EMBL" id="CM023478">
    <property type="protein sequence ID" value="KAH7933643.1"/>
    <property type="molecule type" value="Genomic_DNA"/>
</dbReference>
<evidence type="ECO:0000313" key="2">
    <source>
        <dbReference type="Proteomes" id="UP000821865"/>
    </source>
</evidence>
<reference evidence="1" key="1">
    <citation type="submission" date="2020-05" db="EMBL/GenBank/DDBJ databases">
        <title>Large-scale comparative analyses of tick genomes elucidate their genetic diversity and vector capacities.</title>
        <authorList>
            <person name="Jia N."/>
            <person name="Wang J."/>
            <person name="Shi W."/>
            <person name="Du L."/>
            <person name="Sun Y."/>
            <person name="Zhan W."/>
            <person name="Jiang J."/>
            <person name="Wang Q."/>
            <person name="Zhang B."/>
            <person name="Ji P."/>
            <person name="Sakyi L.B."/>
            <person name="Cui X."/>
            <person name="Yuan T."/>
            <person name="Jiang B."/>
            <person name="Yang W."/>
            <person name="Lam T.T.-Y."/>
            <person name="Chang Q."/>
            <person name="Ding S."/>
            <person name="Wang X."/>
            <person name="Zhu J."/>
            <person name="Ruan X."/>
            <person name="Zhao L."/>
            <person name="Wei J."/>
            <person name="Que T."/>
            <person name="Du C."/>
            <person name="Cheng J."/>
            <person name="Dai P."/>
            <person name="Han X."/>
            <person name="Huang E."/>
            <person name="Gao Y."/>
            <person name="Liu J."/>
            <person name="Shao H."/>
            <person name="Ye R."/>
            <person name="Li L."/>
            <person name="Wei W."/>
            <person name="Wang X."/>
            <person name="Wang C."/>
            <person name="Yang T."/>
            <person name="Huo Q."/>
            <person name="Li W."/>
            <person name="Guo W."/>
            <person name="Chen H."/>
            <person name="Zhou L."/>
            <person name="Ni X."/>
            <person name="Tian J."/>
            <person name="Zhou Y."/>
            <person name="Sheng Y."/>
            <person name="Liu T."/>
            <person name="Pan Y."/>
            <person name="Xia L."/>
            <person name="Li J."/>
            <person name="Zhao F."/>
            <person name="Cao W."/>
        </authorList>
    </citation>
    <scope>NUCLEOTIDE SEQUENCE</scope>
    <source>
        <strain evidence="1">Dsil-2018</strain>
    </source>
</reference>